<gene>
    <name evidence="1" type="ORF">J2S44_004409</name>
</gene>
<sequence>METYPMPAPENDGRFTYGLLFDLAEVLERRGYPPITAGSDLVRLQQSIFRFLYAKPTSAEGVAR</sequence>
<comment type="caution">
    <text evidence="1">The sequence shown here is derived from an EMBL/GenBank/DDBJ whole genome shotgun (WGS) entry which is preliminary data.</text>
</comment>
<evidence type="ECO:0000313" key="1">
    <source>
        <dbReference type="EMBL" id="MDR7324159.1"/>
    </source>
</evidence>
<reference evidence="1 2" key="1">
    <citation type="submission" date="2023-07" db="EMBL/GenBank/DDBJ databases">
        <title>Sequencing the genomes of 1000 actinobacteria strains.</title>
        <authorList>
            <person name="Klenk H.-P."/>
        </authorList>
    </citation>
    <scope>NUCLEOTIDE SEQUENCE [LARGE SCALE GENOMIC DNA]</scope>
    <source>
        <strain evidence="1 2">DSM 44711</strain>
    </source>
</reference>
<organism evidence="1 2">
    <name type="scientific">Catenuloplanes niger</name>
    <dbReference type="NCBI Taxonomy" id="587534"/>
    <lineage>
        <taxon>Bacteria</taxon>
        <taxon>Bacillati</taxon>
        <taxon>Actinomycetota</taxon>
        <taxon>Actinomycetes</taxon>
        <taxon>Micromonosporales</taxon>
        <taxon>Micromonosporaceae</taxon>
        <taxon>Catenuloplanes</taxon>
    </lineage>
</organism>
<protein>
    <submittedName>
        <fullName evidence="1">Uncharacterized protein</fullName>
    </submittedName>
</protein>
<dbReference type="Proteomes" id="UP001183629">
    <property type="component" value="Unassembled WGS sequence"/>
</dbReference>
<accession>A0AAE3ZSE7</accession>
<evidence type="ECO:0000313" key="2">
    <source>
        <dbReference type="Proteomes" id="UP001183629"/>
    </source>
</evidence>
<name>A0AAE3ZSE7_9ACTN</name>
<dbReference type="AlphaFoldDB" id="A0AAE3ZSE7"/>
<dbReference type="RefSeq" id="WP_310417138.1">
    <property type="nucleotide sequence ID" value="NZ_JAVDYC010000001.1"/>
</dbReference>
<dbReference type="EMBL" id="JAVDYC010000001">
    <property type="protein sequence ID" value="MDR7324159.1"/>
    <property type="molecule type" value="Genomic_DNA"/>
</dbReference>
<keyword evidence="2" id="KW-1185">Reference proteome</keyword>
<proteinExistence type="predicted"/>